<reference evidence="2" key="2">
    <citation type="journal article" date="2021" name="PeerJ">
        <title>Extensive microbial diversity within the chicken gut microbiome revealed by metagenomics and culture.</title>
        <authorList>
            <person name="Gilroy R."/>
            <person name="Ravi A."/>
            <person name="Getino M."/>
            <person name="Pursley I."/>
            <person name="Horton D.L."/>
            <person name="Alikhan N.F."/>
            <person name="Baker D."/>
            <person name="Gharbi K."/>
            <person name="Hall N."/>
            <person name="Watson M."/>
            <person name="Adriaenssens E.M."/>
            <person name="Foster-Nyarko E."/>
            <person name="Jarju S."/>
            <person name="Secka A."/>
            <person name="Antonio M."/>
            <person name="Oren A."/>
            <person name="Chaudhuri R.R."/>
            <person name="La Ragione R."/>
            <person name="Hildebrand F."/>
            <person name="Pallen M.J."/>
        </authorList>
    </citation>
    <scope>NUCLEOTIDE SEQUENCE</scope>
    <source>
        <strain evidence="2">CHK33-4379</strain>
    </source>
</reference>
<dbReference type="NCBIfam" id="TIGR02893">
    <property type="entry name" value="spore_yabQ"/>
    <property type="match status" value="1"/>
</dbReference>
<comment type="caution">
    <text evidence="2">The sequence shown here is derived from an EMBL/GenBank/DDBJ whole genome shotgun (WGS) entry which is preliminary data.</text>
</comment>
<feature type="transmembrane region" description="Helical" evidence="1">
    <location>
        <begin position="79"/>
        <end position="103"/>
    </location>
</feature>
<dbReference type="Pfam" id="PF09578">
    <property type="entry name" value="Spore_YabQ"/>
    <property type="match status" value="1"/>
</dbReference>
<sequence>MISYDGMFLGTERELTLLMFAFLTGMVLGSVFDLFRALRLSIRHPGWAVAAEDIAFCLIFGLTFFSFGVELTEGQPRLFVLAGMAAGFLVYLWSIGKIICGLLSKAADICKKPVKALVKLLKKAVAVLCGLPFLRRGKKKFQKELETLEDDSI</sequence>
<protein>
    <submittedName>
        <fullName evidence="2">Spore cortex biosynthesis protein YabQ</fullName>
    </submittedName>
</protein>
<accession>A0A9D1GSI3</accession>
<dbReference type="EMBL" id="DVLL01000003">
    <property type="protein sequence ID" value="HIT58202.1"/>
    <property type="molecule type" value="Genomic_DNA"/>
</dbReference>
<feature type="transmembrane region" description="Helical" evidence="1">
    <location>
        <begin position="47"/>
        <end position="67"/>
    </location>
</feature>
<keyword evidence="1" id="KW-1133">Transmembrane helix</keyword>
<keyword evidence="1" id="KW-0472">Membrane</keyword>
<dbReference type="AlphaFoldDB" id="A0A9D1GSI3"/>
<feature type="transmembrane region" description="Helical" evidence="1">
    <location>
        <begin position="15"/>
        <end position="35"/>
    </location>
</feature>
<dbReference type="InterPro" id="IPR019074">
    <property type="entry name" value="YabQ"/>
</dbReference>
<name>A0A9D1GSI3_9FIRM</name>
<evidence type="ECO:0000313" key="3">
    <source>
        <dbReference type="Proteomes" id="UP000824136"/>
    </source>
</evidence>
<dbReference type="Proteomes" id="UP000824136">
    <property type="component" value="Unassembled WGS sequence"/>
</dbReference>
<reference evidence="2" key="1">
    <citation type="submission" date="2020-10" db="EMBL/GenBank/DDBJ databases">
        <authorList>
            <person name="Gilroy R."/>
        </authorList>
    </citation>
    <scope>NUCLEOTIDE SEQUENCE</scope>
    <source>
        <strain evidence="2">CHK33-4379</strain>
    </source>
</reference>
<proteinExistence type="predicted"/>
<gene>
    <name evidence="2" type="ORF">IAC39_00525</name>
</gene>
<evidence type="ECO:0000313" key="2">
    <source>
        <dbReference type="EMBL" id="HIT58202.1"/>
    </source>
</evidence>
<keyword evidence="1" id="KW-0812">Transmembrane</keyword>
<organism evidence="2 3">
    <name type="scientific">Candidatus Faeciplasma pullistercoris</name>
    <dbReference type="NCBI Taxonomy" id="2840800"/>
    <lineage>
        <taxon>Bacteria</taxon>
        <taxon>Bacillati</taxon>
        <taxon>Bacillota</taxon>
        <taxon>Clostridia</taxon>
        <taxon>Eubacteriales</taxon>
        <taxon>Oscillospiraceae</taxon>
        <taxon>Oscillospiraceae incertae sedis</taxon>
        <taxon>Candidatus Faeciplasma</taxon>
    </lineage>
</organism>
<evidence type="ECO:0000256" key="1">
    <source>
        <dbReference type="SAM" id="Phobius"/>
    </source>
</evidence>